<evidence type="ECO:0000313" key="2">
    <source>
        <dbReference type="EMBL" id="AGC43454.1"/>
    </source>
</evidence>
<dbReference type="InterPro" id="IPR009057">
    <property type="entry name" value="Homeodomain-like_sf"/>
</dbReference>
<dbReference type="EMBL" id="CP004025">
    <property type="protein sequence ID" value="AGC43454.1"/>
    <property type="molecule type" value="Genomic_DNA"/>
</dbReference>
<feature type="region of interest" description="Disordered" evidence="1">
    <location>
        <begin position="1"/>
        <end position="24"/>
    </location>
</feature>
<organism evidence="2 3">
    <name type="scientific">Myxococcus stipitatus (strain DSM 14675 / JCM 12634 / Mx s8)</name>
    <dbReference type="NCBI Taxonomy" id="1278073"/>
    <lineage>
        <taxon>Bacteria</taxon>
        <taxon>Pseudomonadati</taxon>
        <taxon>Myxococcota</taxon>
        <taxon>Myxococcia</taxon>
        <taxon>Myxococcales</taxon>
        <taxon>Cystobacterineae</taxon>
        <taxon>Myxococcaceae</taxon>
        <taxon>Myxococcus</taxon>
    </lineage>
</organism>
<dbReference type="AlphaFoldDB" id="L7UAJ5"/>
<dbReference type="PATRIC" id="fig|1278073.3.peg.2164"/>
<keyword evidence="3" id="KW-1185">Reference proteome</keyword>
<accession>L7UAJ5</accession>
<proteinExistence type="predicted"/>
<dbReference type="SUPFAM" id="SSF46689">
    <property type="entry name" value="Homeodomain-like"/>
    <property type="match status" value="1"/>
</dbReference>
<dbReference type="STRING" id="1278073.MYSTI_02127"/>
<evidence type="ECO:0000313" key="3">
    <source>
        <dbReference type="Proteomes" id="UP000011131"/>
    </source>
</evidence>
<dbReference type="HOGENOM" id="CLU_027402_37_1_7"/>
<evidence type="ECO:0000256" key="1">
    <source>
        <dbReference type="SAM" id="MobiDB-lite"/>
    </source>
</evidence>
<dbReference type="KEGG" id="msd:MYSTI_02127"/>
<protein>
    <submittedName>
        <fullName evidence="2">IS3 family transposase OrfA</fullName>
    </submittedName>
</protein>
<gene>
    <name evidence="2" type="ordered locus">MYSTI_02127</name>
</gene>
<dbReference type="Proteomes" id="UP000011131">
    <property type="component" value="Chromosome"/>
</dbReference>
<name>L7UAJ5_MYXSD</name>
<reference evidence="2 3" key="1">
    <citation type="journal article" date="2013" name="Genome Announc.">
        <title>Complete genome sequence of Myxococcus stipitatus strain DSM 14675, a fruiting myxobacterium.</title>
        <authorList>
            <person name="Huntley S."/>
            <person name="Kneip S."/>
            <person name="Treuner-Lange A."/>
            <person name="Sogaard-Andersen L."/>
        </authorList>
    </citation>
    <scope>NUCLEOTIDE SEQUENCE [LARGE SCALE GENOMIC DNA]</scope>
    <source>
        <strain evidence="3">DSM 14675 / JCM 12634 / Mx s8</strain>
    </source>
</reference>
<dbReference type="eggNOG" id="COG2963">
    <property type="taxonomic scope" value="Bacteria"/>
</dbReference>
<sequence length="53" mass="5999">MRQSRTDAGQGPSGALTTGEKEEFAQLRREVRQLRMEREILKNAAAFFAKEST</sequence>